<comment type="caution">
    <text evidence="2">The sequence shown here is derived from an EMBL/GenBank/DDBJ whole genome shotgun (WGS) entry which is preliminary data.</text>
</comment>
<keyword evidence="1" id="KW-0812">Transmembrane</keyword>
<keyword evidence="1" id="KW-1133">Transmembrane helix</keyword>
<feature type="transmembrane region" description="Helical" evidence="1">
    <location>
        <begin position="12"/>
        <end position="34"/>
    </location>
</feature>
<dbReference type="AlphaFoldDB" id="A0A919BLN1"/>
<evidence type="ECO:0000313" key="3">
    <source>
        <dbReference type="Proteomes" id="UP000623842"/>
    </source>
</evidence>
<evidence type="ECO:0000256" key="1">
    <source>
        <dbReference type="SAM" id="Phobius"/>
    </source>
</evidence>
<accession>A0A919BLN1</accession>
<keyword evidence="3" id="KW-1185">Reference proteome</keyword>
<dbReference type="RefSeq" id="WP_189771524.1">
    <property type="nucleotide sequence ID" value="NZ_BNCK01000006.1"/>
</dbReference>
<organism evidence="2 3">
    <name type="scientific">Thalassotalea marina</name>
    <dbReference type="NCBI Taxonomy" id="1673741"/>
    <lineage>
        <taxon>Bacteria</taxon>
        <taxon>Pseudomonadati</taxon>
        <taxon>Pseudomonadota</taxon>
        <taxon>Gammaproteobacteria</taxon>
        <taxon>Alteromonadales</taxon>
        <taxon>Colwelliaceae</taxon>
        <taxon>Thalassotalea</taxon>
    </lineage>
</organism>
<reference evidence="2" key="2">
    <citation type="submission" date="2020-09" db="EMBL/GenBank/DDBJ databases">
        <authorList>
            <person name="Sun Q."/>
            <person name="Kim S."/>
        </authorList>
    </citation>
    <scope>NUCLEOTIDE SEQUENCE</scope>
    <source>
        <strain evidence="2">KCTC 42731</strain>
    </source>
</reference>
<dbReference type="Proteomes" id="UP000623842">
    <property type="component" value="Unassembled WGS sequence"/>
</dbReference>
<gene>
    <name evidence="2" type="ORF">GCM10017161_26760</name>
</gene>
<keyword evidence="1" id="KW-0472">Membrane</keyword>
<reference evidence="2" key="1">
    <citation type="journal article" date="2014" name="Int. J. Syst. Evol. Microbiol.">
        <title>Complete genome sequence of Corynebacterium casei LMG S-19264T (=DSM 44701T), isolated from a smear-ripened cheese.</title>
        <authorList>
            <consortium name="US DOE Joint Genome Institute (JGI-PGF)"/>
            <person name="Walter F."/>
            <person name="Albersmeier A."/>
            <person name="Kalinowski J."/>
            <person name="Ruckert C."/>
        </authorList>
    </citation>
    <scope>NUCLEOTIDE SEQUENCE</scope>
    <source>
        <strain evidence="2">KCTC 42731</strain>
    </source>
</reference>
<dbReference type="EMBL" id="BNCK01000006">
    <property type="protein sequence ID" value="GHF97260.1"/>
    <property type="molecule type" value="Genomic_DNA"/>
</dbReference>
<sequence>MGKAFNLNGKNLIFMSYFLVFLGILTPMLVLFSIVEPPKGEAPHIWFQRSGSLLVIFAIIAESILLQGVDNLKNLNVAWKMSHSVAKMLSPILAIIGTIIWGYGDIPLT</sequence>
<proteinExistence type="predicted"/>
<feature type="transmembrane region" description="Helical" evidence="1">
    <location>
        <begin position="85"/>
        <end position="104"/>
    </location>
</feature>
<name>A0A919BLN1_9GAMM</name>
<feature type="transmembrane region" description="Helical" evidence="1">
    <location>
        <begin position="46"/>
        <end position="65"/>
    </location>
</feature>
<protein>
    <submittedName>
        <fullName evidence="2">Uncharacterized protein</fullName>
    </submittedName>
</protein>
<evidence type="ECO:0000313" key="2">
    <source>
        <dbReference type="EMBL" id="GHF97260.1"/>
    </source>
</evidence>